<dbReference type="InterPro" id="IPR048740">
    <property type="entry name" value="PurT_C"/>
</dbReference>
<sequence length="467" mass="50755">MTTFSVPTWIAIDLASLTWFPSLNGKYVSQRKRAGVRKCLPRLKKRKFLNRSRALNKTDANVYVYNARNFFRGIVMTRLGTALRPAATRVMLLGSGELGKEVAIECQRLGVEVIAVDRYADAPAMHVAHRSYVINMLDGDALRTLITQEKPDFVVPEIEAIATDTLIALEQEGQRVVPCAKAAKLTMNREGIRRLAAEELALPTSGYRFAGDKAAFLQAVDEIGYPCIIKPVMSSSGKGQSFIRDSSTLDKAWEYAQQGGRAGAGRVIIEGVVKFDFEITLLTVSAVDGVHFCDPIGHRQEDGDYRESWQPQQMSDLALVRAQEIARKVVLALGGYGLFGVELFVCGDEVIFSEVSPRPHDTGMVTLISQDLSEFALHVRAFLGLPVGGIRQYGPAASAVILPQLTSQNVTFDNVEGAMGAGLQVRLFGKPEIDGTRRLGVALATGENVDEAVARAKTAAANVKVAG</sequence>
<evidence type="ECO:0000259" key="9">
    <source>
        <dbReference type="PROSITE" id="PS50975"/>
    </source>
</evidence>
<dbReference type="SUPFAM" id="SSF52440">
    <property type="entry name" value="PreATP-grasp domain"/>
    <property type="match status" value="1"/>
</dbReference>
<feature type="binding site" evidence="8">
    <location>
        <begin position="437"/>
        <end position="438"/>
    </location>
    <ligand>
        <name>N(1)-(5-phospho-beta-D-ribosyl)glycinamide</name>
        <dbReference type="ChEBI" id="CHEBI:143788"/>
    </ligand>
</feature>
<dbReference type="EC" id="6.3.1.21" evidence="8"/>
<dbReference type="NCBIfam" id="NF006766">
    <property type="entry name" value="PRK09288.1"/>
    <property type="match status" value="1"/>
</dbReference>
<dbReference type="Gene3D" id="3.40.50.20">
    <property type="match status" value="1"/>
</dbReference>
<keyword evidence="11" id="KW-0808">Transferase</keyword>
<feature type="binding site" evidence="8">
    <location>
        <position position="430"/>
    </location>
    <ligand>
        <name>N(1)-(5-phospho-beta-D-ribosyl)glycinamide</name>
        <dbReference type="ChEBI" id="CHEBI:143788"/>
    </ligand>
</feature>
<feature type="binding site" evidence="8">
    <location>
        <position position="354"/>
    </location>
    <ligand>
        <name>Mg(2+)</name>
        <dbReference type="ChEBI" id="CHEBI:18420"/>
    </ligand>
</feature>
<evidence type="ECO:0000256" key="4">
    <source>
        <dbReference type="ARBA" id="ARBA00022741"/>
    </source>
</evidence>
<evidence type="ECO:0000256" key="2">
    <source>
        <dbReference type="ARBA" id="ARBA00022598"/>
    </source>
</evidence>
<dbReference type="InterPro" id="IPR011054">
    <property type="entry name" value="Rudment_hybrid_motif"/>
</dbReference>
<evidence type="ECO:0000256" key="5">
    <source>
        <dbReference type="ARBA" id="ARBA00022755"/>
    </source>
</evidence>
<gene>
    <name evidence="8 11" type="primary">purT</name>
    <name evidence="11" type="ORF">EcWSU1_02773</name>
</gene>
<dbReference type="UniPathway" id="UPA00074">
    <property type="reaction ID" value="UER00127"/>
</dbReference>
<evidence type="ECO:0000259" key="10">
    <source>
        <dbReference type="PROSITE" id="PS50979"/>
    </source>
</evidence>
<evidence type="ECO:0000313" key="11">
    <source>
        <dbReference type="EMBL" id="AEW74205.1"/>
    </source>
</evidence>
<dbReference type="AlphaFoldDB" id="G8LGB4"/>
<dbReference type="Pfam" id="PF22660">
    <property type="entry name" value="RS_preATP-grasp-like"/>
    <property type="match status" value="1"/>
</dbReference>
<name>G8LGB4_9ENTR</name>
<keyword evidence="6 8" id="KW-0067">ATP-binding</keyword>
<dbReference type="HAMAP" id="MF_01643">
    <property type="entry name" value="PurT"/>
    <property type="match status" value="1"/>
</dbReference>
<proteinExistence type="inferred from homology"/>
<comment type="pathway">
    <text evidence="8">Purine metabolism; IMP biosynthesis via de novo pathway; N(2)-formyl-N(1)-(5-phospho-D-ribosyl)glycinamide from N(1)-(5-phospho-D-ribosyl)glycinamide (formate route): step 1/1.</text>
</comment>
<feature type="binding site" evidence="8">
    <location>
        <position position="361"/>
    </location>
    <ligand>
        <name>N(1)-(5-phospho-beta-D-ribosyl)glycinamide</name>
        <dbReference type="ChEBI" id="CHEBI:143788"/>
    </ligand>
</feature>
<keyword evidence="2 8" id="KW-0436">Ligase</keyword>
<feature type="binding site" evidence="8">
    <location>
        <begin position="270"/>
        <end position="273"/>
    </location>
    <ligand>
        <name>ATP</name>
        <dbReference type="ChEBI" id="CHEBI:30616"/>
    </ligand>
</feature>
<evidence type="ECO:0000256" key="6">
    <source>
        <dbReference type="ARBA" id="ARBA00022840"/>
    </source>
</evidence>
<feature type="domain" description="Biotin carboxylation" evidence="10">
    <location>
        <begin position="86"/>
        <end position="467"/>
    </location>
</feature>
<dbReference type="SUPFAM" id="SSF51246">
    <property type="entry name" value="Rudiment single hybrid motif"/>
    <property type="match status" value="1"/>
</dbReference>
<dbReference type="InterPro" id="IPR011764">
    <property type="entry name" value="Biotin_carboxylation_dom"/>
</dbReference>
<dbReference type="GO" id="GO:0004644">
    <property type="term" value="F:phosphoribosylglycinamide formyltransferase activity"/>
    <property type="evidence" value="ECO:0007669"/>
    <property type="project" value="UniProtKB-UniRule"/>
</dbReference>
<dbReference type="PROSITE" id="PS50975">
    <property type="entry name" value="ATP_GRASP"/>
    <property type="match status" value="1"/>
</dbReference>
<dbReference type="Pfam" id="PF21244">
    <property type="entry name" value="PurT_C"/>
    <property type="match status" value="1"/>
</dbReference>
<dbReference type="GO" id="GO:0000287">
    <property type="term" value="F:magnesium ion binding"/>
    <property type="evidence" value="ECO:0007669"/>
    <property type="project" value="UniProtKB-UniRule"/>
</dbReference>
<evidence type="ECO:0000256" key="8">
    <source>
        <dbReference type="HAMAP-Rule" id="MF_01643"/>
    </source>
</evidence>
<evidence type="ECO:0000313" key="12">
    <source>
        <dbReference type="Proteomes" id="UP000007838"/>
    </source>
</evidence>
<dbReference type="NCBIfam" id="TIGR01142">
    <property type="entry name" value="purT"/>
    <property type="match status" value="1"/>
</dbReference>
<dbReference type="InterPro" id="IPR005862">
    <property type="entry name" value="PurT"/>
</dbReference>
<organism evidence="11 12">
    <name type="scientific">Enterobacter ludwigii</name>
    <dbReference type="NCBI Taxonomy" id="299767"/>
    <lineage>
        <taxon>Bacteria</taxon>
        <taxon>Pseudomonadati</taxon>
        <taxon>Pseudomonadota</taxon>
        <taxon>Gammaproteobacteria</taxon>
        <taxon>Enterobacterales</taxon>
        <taxon>Enterobacteriaceae</taxon>
        <taxon>Enterobacter</taxon>
        <taxon>Enterobacter cloacae complex</taxon>
    </lineage>
</organism>
<accession>G8LGB4</accession>
<feature type="binding site" evidence="8">
    <location>
        <begin position="97"/>
        <end position="98"/>
    </location>
    <ligand>
        <name>N(1)-(5-phospho-beta-D-ribosyl)glycinamide</name>
        <dbReference type="ChEBI" id="CHEBI:143788"/>
    </ligand>
</feature>
<dbReference type="SUPFAM" id="SSF56059">
    <property type="entry name" value="Glutathione synthetase ATP-binding domain-like"/>
    <property type="match status" value="1"/>
</dbReference>
<dbReference type="PROSITE" id="PS50979">
    <property type="entry name" value="BC"/>
    <property type="match status" value="1"/>
</dbReference>
<comment type="catalytic activity">
    <reaction evidence="8">
        <text>N(1)-(5-phospho-beta-D-ribosyl)glycinamide + formate + ATP = N(2)-formyl-N(1)-(5-phospho-beta-D-ribosyl)glycinamide + ADP + phosphate + H(+)</text>
        <dbReference type="Rhea" id="RHEA:24829"/>
        <dbReference type="ChEBI" id="CHEBI:15378"/>
        <dbReference type="ChEBI" id="CHEBI:15740"/>
        <dbReference type="ChEBI" id="CHEBI:30616"/>
        <dbReference type="ChEBI" id="CHEBI:43474"/>
        <dbReference type="ChEBI" id="CHEBI:143788"/>
        <dbReference type="ChEBI" id="CHEBI:147286"/>
        <dbReference type="ChEBI" id="CHEBI:456216"/>
        <dbReference type="EC" id="6.3.1.21"/>
    </reaction>
</comment>
<dbReference type="Gene3D" id="3.30.470.20">
    <property type="entry name" value="ATP-grasp fold, B domain"/>
    <property type="match status" value="1"/>
</dbReference>
<dbReference type="InterPro" id="IPR054350">
    <property type="entry name" value="PurT/PurK_preATP-grasp"/>
</dbReference>
<dbReference type="STRING" id="299767.GCA_900068845_01651"/>
<dbReference type="GO" id="GO:0043815">
    <property type="term" value="F:phosphoribosylglycinamide formyltransferase 2 activity"/>
    <property type="evidence" value="ECO:0007669"/>
    <property type="project" value="UniProtKB-UniRule"/>
</dbReference>
<evidence type="ECO:0000256" key="3">
    <source>
        <dbReference type="ARBA" id="ARBA00022723"/>
    </source>
</evidence>
<dbReference type="FunFam" id="3.30.470.20:FF:000027">
    <property type="entry name" value="Formate-dependent phosphoribosylglycinamide formyltransferase"/>
    <property type="match status" value="1"/>
</dbReference>
<feature type="binding site" evidence="8">
    <location>
        <position position="278"/>
    </location>
    <ligand>
        <name>ATP</name>
        <dbReference type="ChEBI" id="CHEBI:30616"/>
    </ligand>
</feature>
<dbReference type="Proteomes" id="UP000007838">
    <property type="component" value="Chromosome"/>
</dbReference>
<feature type="domain" description="ATP-grasp" evidence="9">
    <location>
        <begin position="194"/>
        <end position="383"/>
    </location>
</feature>
<reference evidence="11 12" key="1">
    <citation type="journal article" date="2011" name="Stand. Genomic Sci.">
        <title>Complete genome of the onion pathogen Enterobacter cloacae EcWSU1.</title>
        <authorList>
            <person name="Humann J.L."/>
            <person name="Wildung M."/>
            <person name="Cheng C.H."/>
            <person name="Lee T."/>
            <person name="Stewart J.E."/>
            <person name="Drew J.C."/>
            <person name="Triplett E.W."/>
            <person name="Main D."/>
            <person name="Schroeder B.K."/>
        </authorList>
    </citation>
    <scope>NUCLEOTIDE SEQUENCE [LARGE SCALE GENOMIC DNA]</scope>
    <source>
        <strain evidence="11 12">EcWSU1</strain>
    </source>
</reference>
<dbReference type="InterPro" id="IPR016185">
    <property type="entry name" value="PreATP-grasp_dom_sf"/>
</dbReference>
<dbReference type="EMBL" id="CP002886">
    <property type="protein sequence ID" value="AEW74205.1"/>
    <property type="molecule type" value="Genomic_DNA"/>
</dbReference>
<dbReference type="InterPro" id="IPR003135">
    <property type="entry name" value="ATP-grasp_carboxylate-amine"/>
</dbReference>
<keyword evidence="3 8" id="KW-0479">Metal-binding</keyword>
<comment type="function">
    <text evidence="8">Involved in the de novo purine biosynthesis. Catalyzes the transfer of formate to 5-phospho-ribosyl-glycinamide (GAR), producing 5-phospho-ribosyl-N-formylglycinamide (FGAR). Formate is provided by PurU via hydrolysis of 10-formyl-tetrahydrofolate.</text>
</comment>
<dbReference type="GO" id="GO:0005829">
    <property type="term" value="C:cytosol"/>
    <property type="evidence" value="ECO:0007669"/>
    <property type="project" value="TreeGrafter"/>
</dbReference>
<dbReference type="eggNOG" id="COG0027">
    <property type="taxonomic scope" value="Bacteria"/>
</dbReference>
<keyword evidence="4 8" id="KW-0547">Nucleotide-binding</keyword>
<comment type="similarity">
    <text evidence="8">Belongs to the PurK/PurT family.</text>
</comment>
<dbReference type="InterPro" id="IPR013815">
    <property type="entry name" value="ATP_grasp_subdomain_1"/>
</dbReference>
<feature type="binding site" evidence="8">
    <location>
        <begin position="235"/>
        <end position="240"/>
    </location>
    <ligand>
        <name>ATP</name>
        <dbReference type="ChEBI" id="CHEBI:30616"/>
    </ligand>
</feature>
<dbReference type="GO" id="GO:0006189">
    <property type="term" value="P:'de novo' IMP biosynthetic process"/>
    <property type="evidence" value="ECO:0007669"/>
    <property type="project" value="UniProtKB-UniRule"/>
</dbReference>
<evidence type="ECO:0000256" key="7">
    <source>
        <dbReference type="ARBA" id="ARBA00022842"/>
    </source>
</evidence>
<feature type="binding site" evidence="8">
    <location>
        <position position="230"/>
    </location>
    <ligand>
        <name>ATP</name>
        <dbReference type="ChEBI" id="CHEBI:30616"/>
    </ligand>
</feature>
<dbReference type="Pfam" id="PF02222">
    <property type="entry name" value="ATP-grasp"/>
    <property type="match status" value="1"/>
</dbReference>
<dbReference type="Gene3D" id="3.30.1490.20">
    <property type="entry name" value="ATP-grasp fold, A domain"/>
    <property type="match status" value="1"/>
</dbReference>
<feature type="binding site" evidence="8">
    <location>
        <position position="189"/>
    </location>
    <ligand>
        <name>ATP</name>
        <dbReference type="ChEBI" id="CHEBI:30616"/>
    </ligand>
</feature>
<dbReference type="PANTHER" id="PTHR43055:SF1">
    <property type="entry name" value="FORMATE-DEPENDENT PHOSPHORIBOSYLGLYCINAMIDE FORMYLTRANSFERASE"/>
    <property type="match status" value="1"/>
</dbReference>
<protein>
    <recommendedName>
        <fullName evidence="8">Formate-dependent phosphoribosylglycinamide formyltransferase</fullName>
        <ecNumber evidence="8">6.3.1.21</ecNumber>
    </recommendedName>
    <alternativeName>
        <fullName evidence="8">5'-phosphoribosylglycinamide transformylase 2</fullName>
    </alternativeName>
    <alternativeName>
        <fullName evidence="8">Formate-dependent GAR transformylase</fullName>
    </alternativeName>
    <alternativeName>
        <fullName evidence="8">GAR transformylase 2</fullName>
        <shortName evidence="8">GART 2</shortName>
    </alternativeName>
    <alternativeName>
        <fullName evidence="8">Non-folate glycinamide ribonucleotide transformylase</fullName>
    </alternativeName>
    <alternativeName>
        <fullName evidence="8">Phosphoribosylglycinamide formyltransferase 2</fullName>
    </alternativeName>
</protein>
<feature type="binding site" evidence="8">
    <location>
        <position position="157"/>
    </location>
    <ligand>
        <name>N(1)-(5-phospho-beta-D-ribosyl)glycinamide</name>
        <dbReference type="ChEBI" id="CHEBI:143788"/>
    </ligand>
</feature>
<dbReference type="GO" id="GO:0005524">
    <property type="term" value="F:ATP binding"/>
    <property type="evidence" value="ECO:0007669"/>
    <property type="project" value="UniProtKB-UniRule"/>
</dbReference>
<dbReference type="FunFam" id="3.30.1490.20:FF:000013">
    <property type="entry name" value="Formate-dependent phosphoribosylglycinamide formyltransferase"/>
    <property type="match status" value="1"/>
</dbReference>
<comment type="subunit">
    <text evidence="1 8">Homodimer.</text>
</comment>
<keyword evidence="5 8" id="KW-0658">Purine biosynthesis</keyword>
<evidence type="ECO:0000256" key="1">
    <source>
        <dbReference type="ARBA" id="ARBA00011738"/>
    </source>
</evidence>
<dbReference type="HOGENOM" id="CLU_011534_1_3_6"/>
<dbReference type="PANTHER" id="PTHR43055">
    <property type="entry name" value="FORMATE-DEPENDENT PHOSPHORIBOSYLGLYCINAMIDE FORMYLTRANSFERASE"/>
    <property type="match status" value="1"/>
</dbReference>
<feature type="binding site" evidence="8">
    <location>
        <position position="342"/>
    </location>
    <ligand>
        <name>Mg(2+)</name>
        <dbReference type="ChEBI" id="CHEBI:18420"/>
    </ligand>
</feature>
<dbReference type="KEGG" id="eec:EcWSU1_02773"/>
<keyword evidence="7 8" id="KW-0460">Magnesium</keyword>
<dbReference type="InterPro" id="IPR011761">
    <property type="entry name" value="ATP-grasp"/>
</dbReference>
<dbReference type="FunFam" id="3.40.50.20:FF:000007">
    <property type="entry name" value="Formate-dependent phosphoribosylglycinamide formyltransferase"/>
    <property type="match status" value="1"/>
</dbReference>